<evidence type="ECO:0000256" key="8">
    <source>
        <dbReference type="ARBA" id="ARBA00023319"/>
    </source>
</evidence>
<dbReference type="AlphaFoldDB" id="A0A345K4N1"/>
<keyword evidence="5 9" id="KW-0472">Membrane</keyword>
<dbReference type="PROSITE" id="PS50835">
    <property type="entry name" value="IG_LIKE"/>
    <property type="match status" value="4"/>
</dbReference>
<reference evidence="12" key="2">
    <citation type="submission" date="2018-01" db="EMBL/GenBank/DDBJ databases">
        <authorList>
            <person name="Gaut B.S."/>
            <person name="Morton B.R."/>
            <person name="Clegg M.T."/>
            <person name="Duvall M.R."/>
        </authorList>
    </citation>
    <scope>NUCLEOTIDE SEQUENCE</scope>
    <source>
        <tissue evidence="12">Caudal fin</tissue>
    </source>
</reference>
<dbReference type="GO" id="GO:0005055">
    <property type="term" value="F:laminin receptor activity"/>
    <property type="evidence" value="ECO:0007669"/>
    <property type="project" value="TreeGrafter"/>
</dbReference>
<dbReference type="InterPro" id="IPR003598">
    <property type="entry name" value="Ig_sub2"/>
</dbReference>
<dbReference type="InterPro" id="IPR013783">
    <property type="entry name" value="Ig-like_fold"/>
</dbReference>
<dbReference type="Pfam" id="PF07686">
    <property type="entry name" value="V-set"/>
    <property type="match status" value="1"/>
</dbReference>
<dbReference type="InterPro" id="IPR013162">
    <property type="entry name" value="CD80_C2-set"/>
</dbReference>
<evidence type="ECO:0000256" key="1">
    <source>
        <dbReference type="ARBA" id="ARBA00004479"/>
    </source>
</evidence>
<feature type="domain" description="Ig-like" evidence="11">
    <location>
        <begin position="267"/>
        <end position="350"/>
    </location>
</feature>
<keyword evidence="2 9" id="KW-0812">Transmembrane</keyword>
<keyword evidence="4 9" id="KW-1133">Transmembrane helix</keyword>
<reference evidence="12" key="1">
    <citation type="journal article" date="2018" name="J. Fish Dis.">
        <title>Development, characterization and virus susceptibility of a continuous cell line from the caudal fin of marbled eel (Anguilla marmorata).</title>
        <authorList>
            <person name="Pao H.Y."/>
            <person name="Wu C.Y."/>
            <person name="Huang C.H."/>
            <person name="Wen C.M."/>
        </authorList>
    </citation>
    <scope>NUCLEOTIDE SEQUENCE</scope>
    <source>
        <tissue evidence="12">Caudal fin</tissue>
    </source>
</reference>
<feature type="chain" id="PRO_5016872044" evidence="10">
    <location>
        <begin position="25"/>
        <end position="638"/>
    </location>
</feature>
<proteinExistence type="evidence at transcript level"/>
<organism evidence="12">
    <name type="scientific">Anguilla marmorata</name>
    <name type="common">Giant mottled eel</name>
    <dbReference type="NCBI Taxonomy" id="7939"/>
    <lineage>
        <taxon>Eukaryota</taxon>
        <taxon>Metazoa</taxon>
        <taxon>Chordata</taxon>
        <taxon>Craniata</taxon>
        <taxon>Vertebrata</taxon>
        <taxon>Euteleostomi</taxon>
        <taxon>Actinopterygii</taxon>
        <taxon>Neopterygii</taxon>
        <taxon>Teleostei</taxon>
        <taxon>Anguilliformes</taxon>
        <taxon>Anguillidae</taxon>
        <taxon>Anguilla</taxon>
    </lineage>
</organism>
<evidence type="ECO:0000259" key="11">
    <source>
        <dbReference type="PROSITE" id="PS50835"/>
    </source>
</evidence>
<name>A0A345K4N1_ANGMA</name>
<dbReference type="Pfam" id="PF13927">
    <property type="entry name" value="Ig_3"/>
    <property type="match status" value="2"/>
</dbReference>
<evidence type="ECO:0000256" key="9">
    <source>
        <dbReference type="SAM" id="Phobius"/>
    </source>
</evidence>
<keyword evidence="10" id="KW-0732">Signal</keyword>
<evidence type="ECO:0000256" key="10">
    <source>
        <dbReference type="SAM" id="SignalP"/>
    </source>
</evidence>
<evidence type="ECO:0000313" key="12">
    <source>
        <dbReference type="EMBL" id="AXH37820.1"/>
    </source>
</evidence>
<feature type="transmembrane region" description="Helical" evidence="9">
    <location>
        <begin position="553"/>
        <end position="576"/>
    </location>
</feature>
<dbReference type="SUPFAM" id="SSF48726">
    <property type="entry name" value="Immunoglobulin"/>
    <property type="match status" value="5"/>
</dbReference>
<evidence type="ECO:0000256" key="7">
    <source>
        <dbReference type="ARBA" id="ARBA00023180"/>
    </source>
</evidence>
<dbReference type="Gene3D" id="2.60.40.10">
    <property type="entry name" value="Immunoglobulins"/>
    <property type="match status" value="5"/>
</dbReference>
<keyword evidence="6" id="KW-1015">Disulfide bond</keyword>
<dbReference type="GO" id="GO:0005886">
    <property type="term" value="C:plasma membrane"/>
    <property type="evidence" value="ECO:0007669"/>
    <property type="project" value="TreeGrafter"/>
</dbReference>
<evidence type="ECO:0000256" key="4">
    <source>
        <dbReference type="ARBA" id="ARBA00022989"/>
    </source>
</evidence>
<keyword evidence="7" id="KW-0325">Glycoprotein</keyword>
<evidence type="ECO:0000256" key="2">
    <source>
        <dbReference type="ARBA" id="ARBA00022692"/>
    </source>
</evidence>
<dbReference type="InterPro" id="IPR051116">
    <property type="entry name" value="Surface_Rcpt/Adhesion_Mol"/>
</dbReference>
<dbReference type="PANTHER" id="PTHR11973">
    <property type="entry name" value="CELL SURFACE GLYCOPROTEIN MUC18-RELATED"/>
    <property type="match status" value="1"/>
</dbReference>
<dbReference type="InterPro" id="IPR013106">
    <property type="entry name" value="Ig_V-set"/>
</dbReference>
<dbReference type="InterPro" id="IPR007110">
    <property type="entry name" value="Ig-like_dom"/>
</dbReference>
<feature type="domain" description="Ig-like" evidence="11">
    <location>
        <begin position="153"/>
        <end position="260"/>
    </location>
</feature>
<feature type="domain" description="Ig-like" evidence="11">
    <location>
        <begin position="357"/>
        <end position="421"/>
    </location>
</feature>
<dbReference type="InterPro" id="IPR003599">
    <property type="entry name" value="Ig_sub"/>
</dbReference>
<feature type="signal peptide" evidence="10">
    <location>
        <begin position="1"/>
        <end position="24"/>
    </location>
</feature>
<sequence>MAFRKKTFIFAGLYAFLAMWQVWAHVDMVMKDRVEVKSGSRAEIPCRCVVTDQPSVVIVQLFVVTKKSGSRQRIYYSNSSAEAMDSSTHFEGRINVKRSRTGGAVSGSAHSEDVLLTVDDVRLDDQGEYICQVNAMSAGNKEGTTQLMVFVSPETVVIQGGTSVNSVTNELPSKIAECEARNSYPKPTIVWYRDHTPLQDDKDLVIIRHRETQESSGLFTVQSELQLKVVKEDKDASFYCEVNYFVPGGRQNMKESERINITVHYPPSSVSLVQISPQGLVKEGDTVEIQCRSDGYPPPDIIFRREGKEEELTTDLGLLALRDVTRADSGTYHCRSLDYASFVEVEGKIDLQVHHLDHAVMYPKDMVVEQGENMTATCNAQSSLPTETVWYKDGVQVGEGHTLDLQNATFDSAGEYICEISVPSLPGLQVTGSTLIIVQGAPEIRDPEATVMEERVKKSVNLSCEAWGYPKPTITWKKTGGQNWQVSNKETPNGAQSVVTFIVTSDLTAACNATNDIGTDTKLFNIRAIPLTTSKAVTKSPYPEKVKKEGSGVIIAVIIICILLLAILGSVLYFLYKKGKLPCGRSGKQNISSEKSSKDDIIMEMKSEKSEEAVLLQGVNGEKKALNDQGEQYMDVQK</sequence>
<dbReference type="SMART" id="SM00408">
    <property type="entry name" value="IGc2"/>
    <property type="match status" value="3"/>
</dbReference>
<evidence type="ECO:0000256" key="6">
    <source>
        <dbReference type="ARBA" id="ARBA00023157"/>
    </source>
</evidence>
<dbReference type="PANTHER" id="PTHR11973:SF18">
    <property type="entry name" value="CELL SURFACE GLYCOPROTEIN MUC18"/>
    <property type="match status" value="1"/>
</dbReference>
<dbReference type="SMART" id="SM00409">
    <property type="entry name" value="IG"/>
    <property type="match status" value="5"/>
</dbReference>
<feature type="domain" description="Ig-like" evidence="11">
    <location>
        <begin position="447"/>
        <end position="527"/>
    </location>
</feature>
<dbReference type="InterPro" id="IPR036179">
    <property type="entry name" value="Ig-like_dom_sf"/>
</dbReference>
<evidence type="ECO:0000256" key="5">
    <source>
        <dbReference type="ARBA" id="ARBA00023136"/>
    </source>
</evidence>
<accession>A0A345K4N1</accession>
<dbReference type="Pfam" id="PF08205">
    <property type="entry name" value="C2-set_2"/>
    <property type="match status" value="1"/>
</dbReference>
<protein>
    <submittedName>
        <fullName evidence="12">Cd146-like</fullName>
    </submittedName>
</protein>
<keyword evidence="3" id="KW-0677">Repeat</keyword>
<comment type="subcellular location">
    <subcellularLocation>
        <location evidence="1">Membrane</location>
        <topology evidence="1">Single-pass type I membrane protein</topology>
    </subcellularLocation>
</comment>
<dbReference type="EMBL" id="MG762746">
    <property type="protein sequence ID" value="AXH37820.1"/>
    <property type="molecule type" value="mRNA"/>
</dbReference>
<keyword evidence="8" id="KW-0393">Immunoglobulin domain</keyword>
<evidence type="ECO:0000256" key="3">
    <source>
        <dbReference type="ARBA" id="ARBA00022737"/>
    </source>
</evidence>